<dbReference type="PANTHER" id="PTHR30408:SF12">
    <property type="entry name" value="TYPE I RESTRICTION ENZYME MJAVIII SPECIFICITY SUBUNIT"/>
    <property type="match status" value="1"/>
</dbReference>
<dbReference type="GO" id="GO:0003677">
    <property type="term" value="F:DNA binding"/>
    <property type="evidence" value="ECO:0007669"/>
    <property type="project" value="UniProtKB-KW"/>
</dbReference>
<dbReference type="RefSeq" id="WP_149679408.1">
    <property type="nucleotide sequence ID" value="NZ_FQZP01000052.1"/>
</dbReference>
<dbReference type="InterPro" id="IPR044946">
    <property type="entry name" value="Restrct_endonuc_typeI_TRD_sf"/>
</dbReference>
<evidence type="ECO:0000256" key="2">
    <source>
        <dbReference type="ARBA" id="ARBA00022747"/>
    </source>
</evidence>
<gene>
    <name evidence="6" type="ORF">SAMN05444373_105210</name>
</gene>
<dbReference type="OrthoDB" id="9795776at2"/>
<dbReference type="Pfam" id="PF01420">
    <property type="entry name" value="Methylase_S"/>
    <property type="match status" value="2"/>
</dbReference>
<evidence type="ECO:0000313" key="7">
    <source>
        <dbReference type="Proteomes" id="UP000324781"/>
    </source>
</evidence>
<evidence type="ECO:0000259" key="5">
    <source>
        <dbReference type="Pfam" id="PF01420"/>
    </source>
</evidence>
<dbReference type="Proteomes" id="UP000324781">
    <property type="component" value="Unassembled WGS sequence"/>
</dbReference>
<evidence type="ECO:0000256" key="1">
    <source>
        <dbReference type="ARBA" id="ARBA00010923"/>
    </source>
</evidence>
<dbReference type="Gene3D" id="3.90.220.20">
    <property type="entry name" value="DNA methylase specificity domains"/>
    <property type="match status" value="2"/>
</dbReference>
<dbReference type="SUPFAM" id="SSF116734">
    <property type="entry name" value="DNA methylase specificity domain"/>
    <property type="match status" value="2"/>
</dbReference>
<protein>
    <submittedName>
        <fullName evidence="6">Type I restriction enzyme, S subunit</fullName>
    </submittedName>
</protein>
<feature type="coiled-coil region" evidence="4">
    <location>
        <begin position="188"/>
        <end position="219"/>
    </location>
</feature>
<dbReference type="Gene3D" id="1.10.287.1120">
    <property type="entry name" value="Bipartite methylase S protein"/>
    <property type="match status" value="1"/>
</dbReference>
<dbReference type="EMBL" id="FQZP01000052">
    <property type="protein sequence ID" value="SHJ42006.1"/>
    <property type="molecule type" value="Genomic_DNA"/>
</dbReference>
<feature type="domain" description="Type I restriction modification DNA specificity" evidence="5">
    <location>
        <begin position="72"/>
        <end position="204"/>
    </location>
</feature>
<organism evidence="6 7">
    <name type="scientific">Thermoclostridium caenicola</name>
    <dbReference type="NCBI Taxonomy" id="659425"/>
    <lineage>
        <taxon>Bacteria</taxon>
        <taxon>Bacillati</taxon>
        <taxon>Bacillota</taxon>
        <taxon>Clostridia</taxon>
        <taxon>Eubacteriales</taxon>
        <taxon>Oscillospiraceae</taxon>
        <taxon>Thermoclostridium</taxon>
    </lineage>
</organism>
<accession>A0A1M6J5N6</accession>
<keyword evidence="3" id="KW-0238">DNA-binding</keyword>
<comment type="similarity">
    <text evidence="1">Belongs to the type-I restriction system S methylase family.</text>
</comment>
<proteinExistence type="inferred from homology"/>
<keyword evidence="4" id="KW-0175">Coiled coil</keyword>
<keyword evidence="2" id="KW-0680">Restriction system</keyword>
<dbReference type="InterPro" id="IPR000055">
    <property type="entry name" value="Restrct_endonuc_typeI_TRD"/>
</dbReference>
<dbReference type="InterPro" id="IPR052021">
    <property type="entry name" value="Type-I_RS_S_subunit"/>
</dbReference>
<reference evidence="6 7" key="1">
    <citation type="submission" date="2016-11" db="EMBL/GenBank/DDBJ databases">
        <authorList>
            <person name="Varghese N."/>
            <person name="Submissions S."/>
        </authorList>
    </citation>
    <scope>NUCLEOTIDE SEQUENCE [LARGE SCALE GENOMIC DNA]</scope>
    <source>
        <strain evidence="6 7">DSM 19027</strain>
    </source>
</reference>
<dbReference type="AlphaFoldDB" id="A0A1M6J5N6"/>
<evidence type="ECO:0000256" key="3">
    <source>
        <dbReference type="ARBA" id="ARBA00023125"/>
    </source>
</evidence>
<dbReference type="GO" id="GO:0009307">
    <property type="term" value="P:DNA restriction-modification system"/>
    <property type="evidence" value="ECO:0007669"/>
    <property type="project" value="UniProtKB-KW"/>
</dbReference>
<dbReference type="PANTHER" id="PTHR30408">
    <property type="entry name" value="TYPE-1 RESTRICTION ENZYME ECOKI SPECIFICITY PROTEIN"/>
    <property type="match status" value="1"/>
</dbReference>
<keyword evidence="7" id="KW-1185">Reference proteome</keyword>
<sequence length="478" mass="54216">MSRYKRYERYKDSGVEWIGEIPEHWICGKLGYLLIKNDSGTWGDDYDDDGVVVLRSTEITLNGTWSIVDPAQRRIPVKEYERCLLHEGDLILTKSSGSEQHIGKTVIVDKNVANMNCVFSNFMQRLRPEKGKLMPKYLYYFLNANGREQLFHLSTTTTGLKNLSGTTINALKIQLPTMYEQKAIANFLDQKTAEIDGLIADKEKLIELLQEKRQAVITEAVTKGLNPNVRMKDSGSEWIGEIPEHWSIIKMKYLLSSKKYSIKAGPFGSQLKNDDMVSGDIKVYNQKTVLDNDFKSGDYYIENCKYEELRAFEVFSGDLLVTTRGTIGKTAIVPKDAEKGILHPCLIKITLNPDKVLNDYVNVIFNNTKIVTNQIMLESNATTIDVIYTDTLKNLVLPIPPLEEQKSIIDFVDAKIGEIDGLISSINSQIQKLKEYRQSLISEAVTGKIDVRVFENKDEVIYSEQDSSPCRELTHVAE</sequence>
<feature type="domain" description="Type I restriction modification DNA specificity" evidence="5">
    <location>
        <begin position="272"/>
        <end position="430"/>
    </location>
</feature>
<name>A0A1M6J5N6_9FIRM</name>
<evidence type="ECO:0000256" key="4">
    <source>
        <dbReference type="SAM" id="Coils"/>
    </source>
</evidence>
<evidence type="ECO:0000313" key="6">
    <source>
        <dbReference type="EMBL" id="SHJ42006.1"/>
    </source>
</evidence>